<dbReference type="Gene3D" id="3.30.160.60">
    <property type="entry name" value="Classic Zinc Finger"/>
    <property type="match status" value="1"/>
</dbReference>
<dbReference type="OrthoDB" id="6049135at2759"/>
<dbReference type="Gene3D" id="2.40.10.500">
    <property type="match status" value="1"/>
</dbReference>
<dbReference type="InterPro" id="IPR018957">
    <property type="entry name" value="Znf_C3HC4_RING-type"/>
</dbReference>
<dbReference type="Gene3D" id="2.120.10.30">
    <property type="entry name" value="TolB, C-terminal domain"/>
    <property type="match status" value="1"/>
</dbReference>
<dbReference type="InterPro" id="IPR011042">
    <property type="entry name" value="6-blade_b-propeller_TolB-like"/>
</dbReference>
<dbReference type="PANTHER" id="PTHR25462">
    <property type="entry name" value="BONUS, ISOFORM C-RELATED"/>
    <property type="match status" value="1"/>
</dbReference>
<keyword evidence="3 5" id="KW-0863">Zinc-finger</keyword>
<dbReference type="PANTHER" id="PTHR25462:SF291">
    <property type="entry name" value="E3 UBIQUITIN-PROTEIN LIGASE TRIM45"/>
    <property type="match status" value="1"/>
</dbReference>
<feature type="repeat" description="NHL" evidence="6">
    <location>
        <begin position="515"/>
        <end position="558"/>
    </location>
</feature>
<keyword evidence="2" id="KW-0677">Repeat</keyword>
<evidence type="ECO:0000256" key="3">
    <source>
        <dbReference type="ARBA" id="ARBA00022771"/>
    </source>
</evidence>
<keyword evidence="4" id="KW-0862">Zinc</keyword>
<dbReference type="InterPro" id="IPR001841">
    <property type="entry name" value="Znf_RING"/>
</dbReference>
<protein>
    <submittedName>
        <fullName evidence="9">Uncharacterized protein</fullName>
    </submittedName>
</protein>
<dbReference type="InterPro" id="IPR000315">
    <property type="entry name" value="Znf_B-box"/>
</dbReference>
<dbReference type="CDD" id="cd05819">
    <property type="entry name" value="NHL"/>
    <property type="match status" value="1"/>
</dbReference>
<dbReference type="InterPro" id="IPR047153">
    <property type="entry name" value="TRIM45/56/19-like"/>
</dbReference>
<keyword evidence="10" id="KW-1185">Reference proteome</keyword>
<reference evidence="9 10" key="1">
    <citation type="submission" date="2020-08" db="EMBL/GenBank/DDBJ databases">
        <authorList>
            <person name="Hejnol A."/>
        </authorList>
    </citation>
    <scope>NUCLEOTIDE SEQUENCE [LARGE SCALE GENOMIC DNA]</scope>
</reference>
<organism evidence="9 10">
    <name type="scientific">Dimorphilus gyrociliatus</name>
    <dbReference type="NCBI Taxonomy" id="2664684"/>
    <lineage>
        <taxon>Eukaryota</taxon>
        <taxon>Metazoa</taxon>
        <taxon>Spiralia</taxon>
        <taxon>Lophotrochozoa</taxon>
        <taxon>Annelida</taxon>
        <taxon>Polychaeta</taxon>
        <taxon>Polychaeta incertae sedis</taxon>
        <taxon>Dinophilidae</taxon>
        <taxon>Dimorphilus</taxon>
    </lineage>
</organism>
<evidence type="ECO:0000259" key="8">
    <source>
        <dbReference type="PROSITE" id="PS50119"/>
    </source>
</evidence>
<sequence length="603" mass="68847">MDLLKIEECGLCKSTFRKPKVLSCLHIFCEKCLRNYLENSQQVRLKCPTCEKNVAIPAKGVSNFEDVLFYSTIQKLMITNNVACSNDSQHPSAVVKCLNCLENLCKKCTQAHTVTGLTKFHKLVLLEEVKEEDAKTVCRASRAPCDVHPNEDYKFFCSYCQLPACIDCRLTQHHEHECVELEKREDDERTKCEESHKELVGKLDLVKNSIERAKFYETDFDFFCSEAEKSIENDANLAIQLVHKRKKDALERLSAARTDEFKKMKDYRERISDMQNHLEHAVLFSKRLLEFANPYELVILSDRLSETAKNFLQAPLQEPKKNLLVLEPLNPPLEKPIGDLKQQPYPYAQLMRTAELKCGWITSIVATNDEILLISDDSKDIRVFDKEAVLKKVIKTSAYKGHQLALVDNGHVIVTESEAHRICILSTVDYGCRIFANSKLSSPCGVAVSAEHVFISDTQENCIFVYTKEGERLNVLRHEAFERPWYLACDESGRILISDHKTDKFYIMNNNGEIVAEFGSRGSKDQELWFPASVAVDQRGNILLADNWNHRIVVLTPNAEFKCHLITRSSGLLYPRSLAVDPINGNLYVGQDDGVLKIFKYYA</sequence>
<evidence type="ECO:0000313" key="9">
    <source>
        <dbReference type="EMBL" id="CAD5116704.1"/>
    </source>
</evidence>
<dbReference type="PROSITE" id="PS00518">
    <property type="entry name" value="ZF_RING_1"/>
    <property type="match status" value="1"/>
</dbReference>
<dbReference type="SUPFAM" id="SSF57845">
    <property type="entry name" value="B-box zinc-binding domain"/>
    <property type="match status" value="1"/>
</dbReference>
<dbReference type="AlphaFoldDB" id="A0A7I8VMK3"/>
<dbReference type="Pfam" id="PF00643">
    <property type="entry name" value="zf-B_box"/>
    <property type="match status" value="1"/>
</dbReference>
<dbReference type="SMART" id="SM00184">
    <property type="entry name" value="RING"/>
    <property type="match status" value="1"/>
</dbReference>
<accession>A0A7I8VMK3</accession>
<dbReference type="Pfam" id="PF01436">
    <property type="entry name" value="NHL"/>
    <property type="match status" value="1"/>
</dbReference>
<evidence type="ECO:0000256" key="2">
    <source>
        <dbReference type="ARBA" id="ARBA00022737"/>
    </source>
</evidence>
<comment type="caution">
    <text evidence="9">The sequence shown here is derived from an EMBL/GenBank/DDBJ whole genome shotgun (WGS) entry which is preliminary data.</text>
</comment>
<keyword evidence="1" id="KW-0479">Metal-binding</keyword>
<dbReference type="PROSITE" id="PS51125">
    <property type="entry name" value="NHL"/>
    <property type="match status" value="1"/>
</dbReference>
<dbReference type="GO" id="GO:0061630">
    <property type="term" value="F:ubiquitin protein ligase activity"/>
    <property type="evidence" value="ECO:0007669"/>
    <property type="project" value="TreeGrafter"/>
</dbReference>
<dbReference type="InterPro" id="IPR013083">
    <property type="entry name" value="Znf_RING/FYVE/PHD"/>
</dbReference>
<dbReference type="SUPFAM" id="SSF63829">
    <property type="entry name" value="Calcium-dependent phosphotriesterase"/>
    <property type="match status" value="1"/>
</dbReference>
<dbReference type="Proteomes" id="UP000549394">
    <property type="component" value="Unassembled WGS sequence"/>
</dbReference>
<evidence type="ECO:0000259" key="7">
    <source>
        <dbReference type="PROSITE" id="PS50089"/>
    </source>
</evidence>
<feature type="domain" description="B box-type" evidence="8">
    <location>
        <begin position="140"/>
        <end position="181"/>
    </location>
</feature>
<dbReference type="Gene3D" id="3.30.40.10">
    <property type="entry name" value="Zinc/RING finger domain, C3HC4 (zinc finger)"/>
    <property type="match status" value="1"/>
</dbReference>
<gene>
    <name evidence="9" type="ORF">DGYR_LOCUS5304</name>
</gene>
<evidence type="ECO:0000313" key="10">
    <source>
        <dbReference type="Proteomes" id="UP000549394"/>
    </source>
</evidence>
<dbReference type="GO" id="GO:0008270">
    <property type="term" value="F:zinc ion binding"/>
    <property type="evidence" value="ECO:0007669"/>
    <property type="project" value="UniProtKB-KW"/>
</dbReference>
<dbReference type="InterPro" id="IPR001258">
    <property type="entry name" value="NHL_repeat"/>
</dbReference>
<evidence type="ECO:0000256" key="4">
    <source>
        <dbReference type="ARBA" id="ARBA00022833"/>
    </source>
</evidence>
<proteinExistence type="predicted"/>
<feature type="domain" description="RING-type" evidence="7">
    <location>
        <begin position="9"/>
        <end position="51"/>
    </location>
</feature>
<dbReference type="InterPro" id="IPR017907">
    <property type="entry name" value="Znf_RING_CS"/>
</dbReference>
<dbReference type="PROSITE" id="PS50089">
    <property type="entry name" value="ZF_RING_2"/>
    <property type="match status" value="1"/>
</dbReference>
<evidence type="ECO:0000256" key="6">
    <source>
        <dbReference type="PROSITE-ProRule" id="PRU00504"/>
    </source>
</evidence>
<dbReference type="EMBL" id="CAJFCJ010000006">
    <property type="protein sequence ID" value="CAD5116704.1"/>
    <property type="molecule type" value="Genomic_DNA"/>
</dbReference>
<dbReference type="PROSITE" id="PS50119">
    <property type="entry name" value="ZF_BBOX"/>
    <property type="match status" value="1"/>
</dbReference>
<evidence type="ECO:0000256" key="1">
    <source>
        <dbReference type="ARBA" id="ARBA00022723"/>
    </source>
</evidence>
<name>A0A7I8VMK3_9ANNE</name>
<dbReference type="Pfam" id="PF00097">
    <property type="entry name" value="zf-C3HC4"/>
    <property type="match status" value="1"/>
</dbReference>
<dbReference type="CDD" id="cd19757">
    <property type="entry name" value="Bbox1"/>
    <property type="match status" value="1"/>
</dbReference>
<evidence type="ECO:0000256" key="5">
    <source>
        <dbReference type="PROSITE-ProRule" id="PRU00024"/>
    </source>
</evidence>
<dbReference type="SUPFAM" id="SSF57850">
    <property type="entry name" value="RING/U-box"/>
    <property type="match status" value="1"/>
</dbReference>